<gene>
    <name evidence="1" type="ORF">IE53DRAFT_293655</name>
</gene>
<accession>A0ACD0NRE3</accession>
<proteinExistence type="predicted"/>
<dbReference type="EMBL" id="KZ820214">
    <property type="protein sequence ID" value="PWN48379.1"/>
    <property type="molecule type" value="Genomic_DNA"/>
</dbReference>
<reference evidence="1 2" key="1">
    <citation type="journal article" date="2018" name="Mol. Biol. Evol.">
        <title>Broad Genomic Sampling Reveals a Smut Pathogenic Ancestry of the Fungal Clade Ustilaginomycotina.</title>
        <authorList>
            <person name="Kijpornyongpan T."/>
            <person name="Mondo S.J."/>
            <person name="Barry K."/>
            <person name="Sandor L."/>
            <person name="Lee J."/>
            <person name="Lipzen A."/>
            <person name="Pangilinan J."/>
            <person name="LaButti K."/>
            <person name="Hainaut M."/>
            <person name="Henrissat B."/>
            <person name="Grigoriev I.V."/>
            <person name="Spatafora J.W."/>
            <person name="Aime M.C."/>
        </authorList>
    </citation>
    <scope>NUCLEOTIDE SEQUENCE [LARGE SCALE GENOMIC DNA]</scope>
    <source>
        <strain evidence="1 2">SA 807</strain>
    </source>
</reference>
<keyword evidence="2" id="KW-1185">Reference proteome</keyword>
<protein>
    <submittedName>
        <fullName evidence="1">Uncharacterized protein</fullName>
    </submittedName>
</protein>
<feature type="non-terminal residue" evidence="1">
    <location>
        <position position="422"/>
    </location>
</feature>
<organism evidence="1 2">
    <name type="scientific">Violaceomyces palustris</name>
    <dbReference type="NCBI Taxonomy" id="1673888"/>
    <lineage>
        <taxon>Eukaryota</taxon>
        <taxon>Fungi</taxon>
        <taxon>Dikarya</taxon>
        <taxon>Basidiomycota</taxon>
        <taxon>Ustilaginomycotina</taxon>
        <taxon>Ustilaginomycetes</taxon>
        <taxon>Violaceomycetales</taxon>
        <taxon>Violaceomycetaceae</taxon>
        <taxon>Violaceomyces</taxon>
    </lineage>
</organism>
<evidence type="ECO:0000313" key="2">
    <source>
        <dbReference type="Proteomes" id="UP000245626"/>
    </source>
</evidence>
<feature type="non-terminal residue" evidence="1">
    <location>
        <position position="1"/>
    </location>
</feature>
<dbReference type="Proteomes" id="UP000245626">
    <property type="component" value="Unassembled WGS sequence"/>
</dbReference>
<evidence type="ECO:0000313" key="1">
    <source>
        <dbReference type="EMBL" id="PWN48379.1"/>
    </source>
</evidence>
<sequence length="422" mass="48386">RRTLLVMVAIVSVVILKAHTYVIFQPPNYNVLPKELYFDRLNSTIQTFFASSQSSSHLASMLASSLKNTRHKPNSAELYRHAPSYSSSSQPPSKVPRMMWSSDKVPPSPGWERLWKEKGFEPHFLNDQMAEDWVENNFRGTDVKRAWDRLPRTILKADLLRYLLLLVEGGTWSDMDTVPMMDVDLWSKDAVPLSVDRPLSSVQPLLFSSPSTKGSEPPTIGRQSIRAVIGIETDPEEWASLRSLFEKPRLLPLRRHRELQFVQWTMHISPHHPILIDVIRRVLETDKLFQSFEIMRERFDFSDEYGLAGRASTSPSDEGDKLPTTLEPWKKIGMVWKYQDGAWRWGWDPLCVEEWTGPAVWTDSIVSYLDAVAGVKPADLALLKRPVQVRDLVIVPTQGFNPVLGRDDATRLVHLFRGSWKK</sequence>
<name>A0ACD0NRE3_9BASI</name>